<proteinExistence type="predicted"/>
<gene>
    <name evidence="1" type="ORF">KL86PLE_60053</name>
</gene>
<dbReference type="AlphaFoldDB" id="A0A212LJL8"/>
<accession>A0A212LJL8</accession>
<protein>
    <submittedName>
        <fullName evidence="1">Uncharacterized protein</fullName>
    </submittedName>
</protein>
<reference evidence="1" key="1">
    <citation type="submission" date="2016-08" db="EMBL/GenBank/DDBJ databases">
        <authorList>
            <person name="Seilhamer J.J."/>
        </authorList>
    </citation>
    <scope>NUCLEOTIDE SEQUENCE</scope>
    <source>
        <strain evidence="1">86</strain>
    </source>
</reference>
<organism evidence="1">
    <name type="scientific">uncultured Pleomorphomonas sp</name>
    <dbReference type="NCBI Taxonomy" id="442121"/>
    <lineage>
        <taxon>Bacteria</taxon>
        <taxon>Pseudomonadati</taxon>
        <taxon>Pseudomonadota</taxon>
        <taxon>Alphaproteobacteria</taxon>
        <taxon>Hyphomicrobiales</taxon>
        <taxon>Pleomorphomonadaceae</taxon>
        <taxon>Pleomorphomonas</taxon>
        <taxon>environmental samples</taxon>
    </lineage>
</organism>
<dbReference type="SUPFAM" id="SSF53474">
    <property type="entry name" value="alpha/beta-Hydrolases"/>
    <property type="match status" value="1"/>
</dbReference>
<evidence type="ECO:0000313" key="1">
    <source>
        <dbReference type="EMBL" id="SCM77738.1"/>
    </source>
</evidence>
<dbReference type="EMBL" id="FMJD01000010">
    <property type="protein sequence ID" value="SCM77738.1"/>
    <property type="molecule type" value="Genomic_DNA"/>
</dbReference>
<dbReference type="InterPro" id="IPR029058">
    <property type="entry name" value="AB_hydrolase_fold"/>
</dbReference>
<sequence>MCGSGAAMATGGFPKMTASLTEVTADGLAHRFRLASDTLVVVFSQVRVPAGKFGLERLFAGTTHSLLLVNEPVNGWYRGREAAIDGLIGEAASAAGAARLVFYGSSMGAFAAAAAAARHPKAELYAFAPDFRIGEPGSQSAAAGLVAGPDEADLGRLFAAPRQGKARVIVPLYDPYDAGVGARLAARPLAEAVELVPLRSSHEVHDHLYSLNVIRKVVATFRRDIAAEAAARGLLVRPVDWPAHARLAAARVAFDAGATIDPDALLGLLPEVNPGLTLLAAEAAERTGTIGRAAALLAGLDAAITADRVLSGLAKRYLKDVPRRRIRLLNDMGDVAEARRIAAEAAARFPTDEGFAALAKGSG</sequence>
<name>A0A212LJL8_9HYPH</name>
<dbReference type="Gene3D" id="3.40.50.1820">
    <property type="entry name" value="alpha/beta hydrolase"/>
    <property type="match status" value="1"/>
</dbReference>